<dbReference type="OMA" id="NCEANQK"/>
<evidence type="ECO:0000256" key="2">
    <source>
        <dbReference type="ARBA" id="ARBA00022729"/>
    </source>
</evidence>
<evidence type="ECO:0000256" key="3">
    <source>
        <dbReference type="ARBA" id="ARBA00023136"/>
    </source>
</evidence>
<dbReference type="PANTHER" id="PTHR12080:SF48">
    <property type="entry name" value="IMMUNOGLOBULIN SUBTYPE DOMAIN-CONTAINING PROTEIN"/>
    <property type="match status" value="1"/>
</dbReference>
<keyword evidence="8" id="KW-1185">Reference proteome</keyword>
<feature type="transmembrane region" description="Helical" evidence="5">
    <location>
        <begin position="161"/>
        <end position="182"/>
    </location>
</feature>
<comment type="caution">
    <text evidence="7">The sequence shown here is derived from an EMBL/GenBank/DDBJ whole genome shotgun (WGS) entry which is preliminary data.</text>
</comment>
<proteinExistence type="predicted"/>
<reference evidence="7 8" key="1">
    <citation type="journal article" date="2018" name="Nat. Ecol. Evol.">
        <title>Shark genomes provide insights into elasmobranch evolution and the origin of vertebrates.</title>
        <authorList>
            <person name="Hara Y"/>
            <person name="Yamaguchi K"/>
            <person name="Onimaru K"/>
            <person name="Kadota M"/>
            <person name="Koyanagi M"/>
            <person name="Keeley SD"/>
            <person name="Tatsumi K"/>
            <person name="Tanaka K"/>
            <person name="Motone F"/>
            <person name="Kageyama Y"/>
            <person name="Nozu R"/>
            <person name="Adachi N"/>
            <person name="Nishimura O"/>
            <person name="Nakagawa R"/>
            <person name="Tanegashima C"/>
            <person name="Kiyatake I"/>
            <person name="Matsumoto R"/>
            <person name="Murakumo K"/>
            <person name="Nishida K"/>
            <person name="Terakita A"/>
            <person name="Kuratani S"/>
            <person name="Sato K"/>
            <person name="Hyodo S Kuraku.S."/>
        </authorList>
    </citation>
    <scope>NUCLEOTIDE SEQUENCE [LARGE SCALE GENOMIC DNA]</scope>
</reference>
<evidence type="ECO:0008006" key="9">
    <source>
        <dbReference type="Google" id="ProtNLM"/>
    </source>
</evidence>
<dbReference type="OrthoDB" id="9933251at2759"/>
<gene>
    <name evidence="7" type="ORF">chiPu_0008913</name>
</gene>
<keyword evidence="5" id="KW-1133">Transmembrane helix</keyword>
<keyword evidence="5" id="KW-0812">Transmembrane</keyword>
<sequence>MICALKVVMFGIYIMLFTNQILAVPQQTEIIEYLNATIGENVLFSTNLTITMLQSVHWKYKCEENQISIAMSSFPEQNFSDVFQNYSHRVKAFSNGSFLLSNVQRNDTGCYTMILVNTEGKEVTIKKILLVFEAEQKKSHEIKNGANTSGNIDNTTWNVRGIVIGVSVLGTCVICAVVIYFIKKRKQESTEAGVKNNENLNSNTPMVVYSTYVGTYPNYGKSRQNTLNQT</sequence>
<comment type="subcellular location">
    <subcellularLocation>
        <location evidence="1">Membrane</location>
    </subcellularLocation>
</comment>
<dbReference type="SUPFAM" id="SSF48726">
    <property type="entry name" value="Immunoglobulin"/>
    <property type="match status" value="1"/>
</dbReference>
<name>A0A401SJ85_CHIPU</name>
<feature type="chain" id="PRO_5019458122" description="Immunoglobulin V-set domain-containing protein" evidence="6">
    <location>
        <begin position="24"/>
        <end position="230"/>
    </location>
</feature>
<accession>A0A401SJ85</accession>
<keyword evidence="2 6" id="KW-0732">Signal</keyword>
<dbReference type="GO" id="GO:0016020">
    <property type="term" value="C:membrane"/>
    <property type="evidence" value="ECO:0007669"/>
    <property type="project" value="UniProtKB-SubCell"/>
</dbReference>
<dbReference type="InterPro" id="IPR013783">
    <property type="entry name" value="Ig-like_fold"/>
</dbReference>
<dbReference type="AlphaFoldDB" id="A0A401SJ85"/>
<evidence type="ECO:0000256" key="5">
    <source>
        <dbReference type="SAM" id="Phobius"/>
    </source>
</evidence>
<protein>
    <recommendedName>
        <fullName evidence="9">Immunoglobulin V-set domain-containing protein</fullName>
    </recommendedName>
</protein>
<evidence type="ECO:0000313" key="7">
    <source>
        <dbReference type="EMBL" id="GCC30462.1"/>
    </source>
</evidence>
<keyword evidence="3 5" id="KW-0472">Membrane</keyword>
<dbReference type="PANTHER" id="PTHR12080">
    <property type="entry name" value="SIGNALING LYMPHOCYTIC ACTIVATION MOLECULE"/>
    <property type="match status" value="1"/>
</dbReference>
<evidence type="ECO:0000313" key="8">
    <source>
        <dbReference type="Proteomes" id="UP000287033"/>
    </source>
</evidence>
<feature type="signal peptide" evidence="6">
    <location>
        <begin position="1"/>
        <end position="23"/>
    </location>
</feature>
<dbReference type="EMBL" id="BEZZ01000304">
    <property type="protein sequence ID" value="GCC30462.1"/>
    <property type="molecule type" value="Genomic_DNA"/>
</dbReference>
<evidence type="ECO:0000256" key="4">
    <source>
        <dbReference type="ARBA" id="ARBA00023180"/>
    </source>
</evidence>
<dbReference type="Gene3D" id="2.60.40.10">
    <property type="entry name" value="Immunoglobulins"/>
    <property type="match status" value="1"/>
</dbReference>
<evidence type="ECO:0000256" key="1">
    <source>
        <dbReference type="ARBA" id="ARBA00004370"/>
    </source>
</evidence>
<keyword evidence="4" id="KW-0325">Glycoprotein</keyword>
<dbReference type="Proteomes" id="UP000287033">
    <property type="component" value="Unassembled WGS sequence"/>
</dbReference>
<dbReference type="STRING" id="137246.A0A401SJ85"/>
<dbReference type="InterPro" id="IPR036179">
    <property type="entry name" value="Ig-like_dom_sf"/>
</dbReference>
<organism evidence="7 8">
    <name type="scientific">Chiloscyllium punctatum</name>
    <name type="common">Brownbanded bambooshark</name>
    <name type="synonym">Hemiscyllium punctatum</name>
    <dbReference type="NCBI Taxonomy" id="137246"/>
    <lineage>
        <taxon>Eukaryota</taxon>
        <taxon>Metazoa</taxon>
        <taxon>Chordata</taxon>
        <taxon>Craniata</taxon>
        <taxon>Vertebrata</taxon>
        <taxon>Chondrichthyes</taxon>
        <taxon>Elasmobranchii</taxon>
        <taxon>Galeomorphii</taxon>
        <taxon>Galeoidea</taxon>
        <taxon>Orectolobiformes</taxon>
        <taxon>Hemiscylliidae</taxon>
        <taxon>Chiloscyllium</taxon>
    </lineage>
</organism>
<evidence type="ECO:0000256" key="6">
    <source>
        <dbReference type="SAM" id="SignalP"/>
    </source>
</evidence>
<dbReference type="InterPro" id="IPR015631">
    <property type="entry name" value="CD2/SLAM_rcpt"/>
</dbReference>